<gene>
    <name evidence="3" type="ORF">BSAL_44315</name>
</gene>
<feature type="domain" description="Protein kinase" evidence="2">
    <location>
        <begin position="1"/>
        <end position="156"/>
    </location>
</feature>
<dbReference type="Pfam" id="PF00069">
    <property type="entry name" value="Pkinase"/>
    <property type="match status" value="1"/>
</dbReference>
<dbReference type="Proteomes" id="UP000051952">
    <property type="component" value="Unassembled WGS sequence"/>
</dbReference>
<dbReference type="EMBL" id="CYKH01002185">
    <property type="protein sequence ID" value="CUG93696.1"/>
    <property type="molecule type" value="Genomic_DNA"/>
</dbReference>
<dbReference type="GO" id="GO:0004672">
    <property type="term" value="F:protein kinase activity"/>
    <property type="evidence" value="ECO:0007669"/>
    <property type="project" value="InterPro"/>
</dbReference>
<evidence type="ECO:0000313" key="3">
    <source>
        <dbReference type="EMBL" id="CUG93696.1"/>
    </source>
</evidence>
<dbReference type="InterPro" id="IPR011009">
    <property type="entry name" value="Kinase-like_dom_sf"/>
</dbReference>
<dbReference type="PROSITE" id="PS50011">
    <property type="entry name" value="PROTEIN_KINASE_DOM"/>
    <property type="match status" value="1"/>
</dbReference>
<protein>
    <submittedName>
        <fullName evidence="3">Protein kinase, putative</fullName>
    </submittedName>
</protein>
<dbReference type="AlphaFoldDB" id="A0A0S4JSB2"/>
<evidence type="ECO:0000256" key="1">
    <source>
        <dbReference type="SAM" id="MobiDB-lite"/>
    </source>
</evidence>
<sequence length="309" mass="33583">MIGDFGISVARRRRSSNVSLARMFEDNQPAGIGTPLFMAPELLRPPEDGEDDIQLPFSDNRGLPPADMWAFGVTLMSLALGKWPFRNHHAMKESPRAEAELAAKHFQMCMEHLSCDSAECTSARIEWARIASELLSTDILLRPTACTMRIISKKLLQAALCDDCSGQSMQDLSRVASEITALEHHRSLLLGNGVSSSATLCFTMPMESVKRKPPGDSPSEPTDDDAPSALTSYEQGSGDQSSPPPHAGRQSREPSLLLLREPSTTTVNSTAMTLRAHPPPAAPQQYATPVRPWLGGGVTFTIEREVSSS</sequence>
<keyword evidence="3" id="KW-0808">Transferase</keyword>
<evidence type="ECO:0000313" key="4">
    <source>
        <dbReference type="Proteomes" id="UP000051952"/>
    </source>
</evidence>
<reference evidence="4" key="1">
    <citation type="submission" date="2015-09" db="EMBL/GenBank/DDBJ databases">
        <authorList>
            <consortium name="Pathogen Informatics"/>
        </authorList>
    </citation>
    <scope>NUCLEOTIDE SEQUENCE [LARGE SCALE GENOMIC DNA]</scope>
    <source>
        <strain evidence="4">Lake Konstanz</strain>
    </source>
</reference>
<organism evidence="3 4">
    <name type="scientific">Bodo saltans</name>
    <name type="common">Flagellated protozoan</name>
    <dbReference type="NCBI Taxonomy" id="75058"/>
    <lineage>
        <taxon>Eukaryota</taxon>
        <taxon>Discoba</taxon>
        <taxon>Euglenozoa</taxon>
        <taxon>Kinetoplastea</taxon>
        <taxon>Metakinetoplastina</taxon>
        <taxon>Eubodonida</taxon>
        <taxon>Bodonidae</taxon>
        <taxon>Bodo</taxon>
    </lineage>
</organism>
<dbReference type="Gene3D" id="1.10.510.10">
    <property type="entry name" value="Transferase(Phosphotransferase) domain 1"/>
    <property type="match status" value="1"/>
</dbReference>
<keyword evidence="4" id="KW-1185">Reference proteome</keyword>
<dbReference type="InterPro" id="IPR000719">
    <property type="entry name" value="Prot_kinase_dom"/>
</dbReference>
<accession>A0A0S4JSB2</accession>
<dbReference type="VEuPathDB" id="TriTrypDB:BSAL_44315"/>
<evidence type="ECO:0000259" key="2">
    <source>
        <dbReference type="PROSITE" id="PS50011"/>
    </source>
</evidence>
<proteinExistence type="predicted"/>
<name>A0A0S4JSB2_BODSA</name>
<dbReference type="SUPFAM" id="SSF56112">
    <property type="entry name" value="Protein kinase-like (PK-like)"/>
    <property type="match status" value="1"/>
</dbReference>
<dbReference type="GO" id="GO:0005524">
    <property type="term" value="F:ATP binding"/>
    <property type="evidence" value="ECO:0007669"/>
    <property type="project" value="InterPro"/>
</dbReference>
<feature type="compositionally biased region" description="Polar residues" evidence="1">
    <location>
        <begin position="229"/>
        <end position="241"/>
    </location>
</feature>
<feature type="region of interest" description="Disordered" evidence="1">
    <location>
        <begin position="207"/>
        <end position="289"/>
    </location>
</feature>
<feature type="compositionally biased region" description="Polar residues" evidence="1">
    <location>
        <begin position="262"/>
        <end position="272"/>
    </location>
</feature>
<keyword evidence="3" id="KW-0418">Kinase</keyword>